<accession>A0A1F5VW57</accession>
<dbReference type="AlphaFoldDB" id="A0A1F5VW57"/>
<protein>
    <submittedName>
        <fullName evidence="1">YgiT-type zinc finger domain-containing protein</fullName>
    </submittedName>
</protein>
<evidence type="ECO:0000313" key="1">
    <source>
        <dbReference type="EMBL" id="OGF67676.1"/>
    </source>
</evidence>
<gene>
    <name evidence="1" type="ORF">A2Y62_11145</name>
</gene>
<dbReference type="EMBL" id="MFGW01000042">
    <property type="protein sequence ID" value="OGF67676.1"/>
    <property type="molecule type" value="Genomic_DNA"/>
</dbReference>
<dbReference type="Proteomes" id="UP000178943">
    <property type="component" value="Unassembled WGS sequence"/>
</dbReference>
<proteinExistence type="predicted"/>
<sequence>MICQNCGAKLENVITDLPFKIRDNSIVIIKGLPILQCQNCNEYLIEDPIMEKVDLILDRIDVTAELEILNFVA</sequence>
<comment type="caution">
    <text evidence="1">The sequence shown here is derived from an EMBL/GenBank/DDBJ whole genome shotgun (WGS) entry which is preliminary data.</text>
</comment>
<name>A0A1F5VW57_9BACT</name>
<reference evidence="1 2" key="1">
    <citation type="journal article" date="2016" name="Nat. Commun.">
        <title>Thousands of microbial genomes shed light on interconnected biogeochemical processes in an aquifer system.</title>
        <authorList>
            <person name="Anantharaman K."/>
            <person name="Brown C.T."/>
            <person name="Hug L.A."/>
            <person name="Sharon I."/>
            <person name="Castelle C.J."/>
            <person name="Probst A.J."/>
            <person name="Thomas B.C."/>
            <person name="Singh A."/>
            <person name="Wilkins M.J."/>
            <person name="Karaoz U."/>
            <person name="Brodie E.L."/>
            <person name="Williams K.H."/>
            <person name="Hubbard S.S."/>
            <person name="Banfield J.F."/>
        </authorList>
    </citation>
    <scope>NUCLEOTIDE SEQUENCE [LARGE SCALE GENOMIC DNA]</scope>
</reference>
<dbReference type="Gene3D" id="3.10.20.860">
    <property type="match status" value="1"/>
</dbReference>
<evidence type="ECO:0000313" key="2">
    <source>
        <dbReference type="Proteomes" id="UP000178943"/>
    </source>
</evidence>
<dbReference type="NCBIfam" id="TIGR03831">
    <property type="entry name" value="YgiT_finger"/>
    <property type="match status" value="1"/>
</dbReference>
<organism evidence="1 2">
    <name type="scientific">Candidatus Fischerbacteria bacterium RBG_13_37_8</name>
    <dbReference type="NCBI Taxonomy" id="1817863"/>
    <lineage>
        <taxon>Bacteria</taxon>
        <taxon>Candidatus Fischeribacteriota</taxon>
    </lineage>
</organism>
<dbReference type="InterPro" id="IPR022453">
    <property type="entry name" value="Znf_MqsA-type"/>
</dbReference>